<dbReference type="SUPFAM" id="SSF55797">
    <property type="entry name" value="PR-1-like"/>
    <property type="match status" value="1"/>
</dbReference>
<dbReference type="AlphaFoldDB" id="A0A8H5FE98"/>
<gene>
    <name evidence="3" type="ORF">D9611_002509</name>
</gene>
<proteinExistence type="predicted"/>
<accession>A0A8H5FE98</accession>
<evidence type="ECO:0000256" key="1">
    <source>
        <dbReference type="SAM" id="Phobius"/>
    </source>
</evidence>
<feature type="domain" description="SCP" evidence="2">
    <location>
        <begin position="84"/>
        <end position="217"/>
    </location>
</feature>
<keyword evidence="4" id="KW-1185">Reference proteome</keyword>
<dbReference type="Gene3D" id="3.40.33.10">
    <property type="entry name" value="CAP"/>
    <property type="match status" value="1"/>
</dbReference>
<comment type="caution">
    <text evidence="3">The sequence shown here is derived from an EMBL/GenBank/DDBJ whole genome shotgun (WGS) entry which is preliminary data.</text>
</comment>
<feature type="transmembrane region" description="Helical" evidence="1">
    <location>
        <begin position="12"/>
        <end position="33"/>
    </location>
</feature>
<feature type="transmembrane region" description="Helical" evidence="1">
    <location>
        <begin position="45"/>
        <end position="67"/>
    </location>
</feature>
<evidence type="ECO:0000259" key="2">
    <source>
        <dbReference type="SMART" id="SM00198"/>
    </source>
</evidence>
<dbReference type="OrthoDB" id="337038at2759"/>
<organism evidence="3 4">
    <name type="scientific">Ephemerocybe angulata</name>
    <dbReference type="NCBI Taxonomy" id="980116"/>
    <lineage>
        <taxon>Eukaryota</taxon>
        <taxon>Fungi</taxon>
        <taxon>Dikarya</taxon>
        <taxon>Basidiomycota</taxon>
        <taxon>Agaricomycotina</taxon>
        <taxon>Agaricomycetes</taxon>
        <taxon>Agaricomycetidae</taxon>
        <taxon>Agaricales</taxon>
        <taxon>Agaricineae</taxon>
        <taxon>Psathyrellaceae</taxon>
        <taxon>Ephemerocybe</taxon>
    </lineage>
</organism>
<keyword evidence="1" id="KW-0812">Transmembrane</keyword>
<name>A0A8H5FE98_9AGAR</name>
<protein>
    <recommendedName>
        <fullName evidence="2">SCP domain-containing protein</fullName>
    </recommendedName>
</protein>
<dbReference type="Proteomes" id="UP000541558">
    <property type="component" value="Unassembled WGS sequence"/>
</dbReference>
<dbReference type="InterPro" id="IPR001283">
    <property type="entry name" value="CRISP-related"/>
</dbReference>
<sequence length="225" mass="24703">MATEHMEGRIIDSYLTFLHTPLLCPQLVFWHLLPLALFSATMFRLTHLVALFITLFASLNALVLAAPHHTSVVKAKRNVPLSSSDIDTFLDAHNVVRAQHSAAPLTWSPSLALKAAFWANQCLFKNSEGALQTEPYGEHIVAGTGDFPIRAAVGTFIGDKDQYNPAKPVLNHWTQVVWKSTTELGCAISKCQNVIKQSPGRETLYVCLYNPAGNVIGQAPENVQV</sequence>
<dbReference type="Pfam" id="PF00188">
    <property type="entry name" value="CAP"/>
    <property type="match status" value="1"/>
</dbReference>
<keyword evidence="1" id="KW-0472">Membrane</keyword>
<keyword evidence="1" id="KW-1133">Transmembrane helix</keyword>
<dbReference type="PRINTS" id="PR00837">
    <property type="entry name" value="V5TPXLIKE"/>
</dbReference>
<dbReference type="SMART" id="SM00198">
    <property type="entry name" value="SCP"/>
    <property type="match status" value="1"/>
</dbReference>
<evidence type="ECO:0000313" key="3">
    <source>
        <dbReference type="EMBL" id="KAF5333599.1"/>
    </source>
</evidence>
<dbReference type="InterPro" id="IPR014044">
    <property type="entry name" value="CAP_dom"/>
</dbReference>
<dbReference type="PANTHER" id="PTHR10334">
    <property type="entry name" value="CYSTEINE-RICH SECRETORY PROTEIN-RELATED"/>
    <property type="match status" value="1"/>
</dbReference>
<reference evidence="3 4" key="1">
    <citation type="journal article" date="2020" name="ISME J.">
        <title>Uncovering the hidden diversity of litter-decomposition mechanisms in mushroom-forming fungi.</title>
        <authorList>
            <person name="Floudas D."/>
            <person name="Bentzer J."/>
            <person name="Ahren D."/>
            <person name="Johansson T."/>
            <person name="Persson P."/>
            <person name="Tunlid A."/>
        </authorList>
    </citation>
    <scope>NUCLEOTIDE SEQUENCE [LARGE SCALE GENOMIC DNA]</scope>
    <source>
        <strain evidence="3 4">CBS 175.51</strain>
    </source>
</reference>
<dbReference type="EMBL" id="JAACJK010000109">
    <property type="protein sequence ID" value="KAF5333599.1"/>
    <property type="molecule type" value="Genomic_DNA"/>
</dbReference>
<evidence type="ECO:0000313" key="4">
    <source>
        <dbReference type="Proteomes" id="UP000541558"/>
    </source>
</evidence>
<dbReference type="InterPro" id="IPR035940">
    <property type="entry name" value="CAP_sf"/>
</dbReference>